<feature type="region of interest" description="Disordered" evidence="2">
    <location>
        <begin position="1"/>
        <end position="54"/>
    </location>
</feature>
<organism evidence="4 5">
    <name type="scientific">Acrobeloides nanus</name>
    <dbReference type="NCBI Taxonomy" id="290746"/>
    <lineage>
        <taxon>Eukaryota</taxon>
        <taxon>Metazoa</taxon>
        <taxon>Ecdysozoa</taxon>
        <taxon>Nematoda</taxon>
        <taxon>Chromadorea</taxon>
        <taxon>Rhabditida</taxon>
        <taxon>Tylenchina</taxon>
        <taxon>Cephalobomorpha</taxon>
        <taxon>Cephaloboidea</taxon>
        <taxon>Cephalobidae</taxon>
        <taxon>Acrobeloides</taxon>
    </lineage>
</organism>
<dbReference type="GO" id="GO:0004672">
    <property type="term" value="F:protein kinase activity"/>
    <property type="evidence" value="ECO:0007669"/>
    <property type="project" value="InterPro"/>
</dbReference>
<evidence type="ECO:0000256" key="2">
    <source>
        <dbReference type="SAM" id="MobiDB-lite"/>
    </source>
</evidence>
<dbReference type="Gene3D" id="1.10.510.10">
    <property type="entry name" value="Transferase(Phosphotransferase) domain 1"/>
    <property type="match status" value="1"/>
</dbReference>
<feature type="compositionally biased region" description="Polar residues" evidence="2">
    <location>
        <begin position="30"/>
        <end position="49"/>
    </location>
</feature>
<dbReference type="Proteomes" id="UP000887540">
    <property type="component" value="Unplaced"/>
</dbReference>
<evidence type="ECO:0000259" key="3">
    <source>
        <dbReference type="PROSITE" id="PS50011"/>
    </source>
</evidence>
<evidence type="ECO:0000256" key="1">
    <source>
        <dbReference type="ARBA" id="ARBA00038349"/>
    </source>
</evidence>
<feature type="domain" description="Protein kinase" evidence="3">
    <location>
        <begin position="67"/>
        <end position="350"/>
    </location>
</feature>
<comment type="similarity">
    <text evidence="1">Belongs to the protein kinase superfamily.</text>
</comment>
<dbReference type="Pfam" id="PF00069">
    <property type="entry name" value="Pkinase"/>
    <property type="match status" value="1"/>
</dbReference>
<dbReference type="CDD" id="cd14011">
    <property type="entry name" value="PK_SCY1_like"/>
    <property type="match status" value="1"/>
</dbReference>
<name>A0A914CIE0_9BILA</name>
<protein>
    <submittedName>
        <fullName evidence="5">Protein kinase domain-containing protein</fullName>
    </submittedName>
</protein>
<dbReference type="PROSITE" id="PS50011">
    <property type="entry name" value="PROTEIN_KINASE_DOM"/>
    <property type="match status" value="1"/>
</dbReference>
<dbReference type="GO" id="GO:0005524">
    <property type="term" value="F:ATP binding"/>
    <property type="evidence" value="ECO:0007669"/>
    <property type="project" value="InterPro"/>
</dbReference>
<dbReference type="SUPFAM" id="SSF56112">
    <property type="entry name" value="Protein kinase-like (PK-like)"/>
    <property type="match status" value="1"/>
</dbReference>
<dbReference type="InterPro" id="IPR000719">
    <property type="entry name" value="Prot_kinase_dom"/>
</dbReference>
<dbReference type="InterPro" id="IPR051177">
    <property type="entry name" value="CIK-Related_Protein"/>
</dbReference>
<feature type="compositionally biased region" description="Polar residues" evidence="2">
    <location>
        <begin position="7"/>
        <end position="22"/>
    </location>
</feature>
<accession>A0A914CIE0</accession>
<evidence type="ECO:0000313" key="5">
    <source>
        <dbReference type="WBParaSite" id="ACRNAN_scaffold10709.g14829.t1"/>
    </source>
</evidence>
<dbReference type="AlphaFoldDB" id="A0A914CIE0"/>
<dbReference type="WBParaSite" id="ACRNAN_scaffold10709.g14829.t1">
    <property type="protein sequence ID" value="ACRNAN_scaffold10709.g14829.t1"/>
    <property type="gene ID" value="ACRNAN_scaffold10709.g14829"/>
</dbReference>
<dbReference type="SMART" id="SM00220">
    <property type="entry name" value="S_TKc"/>
    <property type="match status" value="1"/>
</dbReference>
<sequence>MNLPGRTLSTDASSNISPTRNTVPMPRSKNFMTRSNTTTSDTASLNTSRPKICSPTPISTPLDKFCKDVEAKGTAGGHWKLFSGMMNMECKEVSILMLEKKANIKAPTKIGRMNRLSLMDLLKYDVNQLQSLTHPRILRVMHPLEENKDAMAFASEAIDSTLDCIIIDYGLEKLEMKLGVLQLIDGLSYLHNSAKILHGNLTPAAVFVTSTRLWKIGGFQFSIAGKNTKEYHCYPWTKKLPPALQPDLDFLAPEYLVPGNQAVTTAADVFSLGVLICWIYAGGKRLIDAKNNLESYHIIVDQLDAALDLISVELGQNLKESLSKIVSKDVEHRPEVQLLALTKHFDDPALAMLKKLDDIAQEFDPAHKSIFLSKSLTQVLQNIAE</sequence>
<dbReference type="PANTHER" id="PTHR12984">
    <property type="entry name" value="SCY1-RELATED S/T PROTEIN KINASE-LIKE"/>
    <property type="match status" value="1"/>
</dbReference>
<evidence type="ECO:0000313" key="4">
    <source>
        <dbReference type="Proteomes" id="UP000887540"/>
    </source>
</evidence>
<proteinExistence type="inferred from homology"/>
<dbReference type="InterPro" id="IPR011009">
    <property type="entry name" value="Kinase-like_dom_sf"/>
</dbReference>
<reference evidence="5" key="1">
    <citation type="submission" date="2022-11" db="UniProtKB">
        <authorList>
            <consortium name="WormBaseParasite"/>
        </authorList>
    </citation>
    <scope>IDENTIFICATION</scope>
</reference>
<dbReference type="PANTHER" id="PTHR12984:SF16">
    <property type="entry name" value="BLACK MATCH, ISOFORM H"/>
    <property type="match status" value="1"/>
</dbReference>
<keyword evidence="4" id="KW-1185">Reference proteome</keyword>
<dbReference type="Gene3D" id="3.30.200.20">
    <property type="entry name" value="Phosphorylase Kinase, domain 1"/>
    <property type="match status" value="1"/>
</dbReference>